<dbReference type="NCBIfam" id="TIGR00121">
    <property type="entry name" value="birA_ligase"/>
    <property type="match status" value="1"/>
</dbReference>
<keyword evidence="1 3" id="KW-0436">Ligase</keyword>
<name>A0ABS0J048_9BACT</name>
<dbReference type="InterPro" id="IPR004408">
    <property type="entry name" value="Biotin_CoA_COase_ligase"/>
</dbReference>
<proteinExistence type="predicted"/>
<dbReference type="Proteomes" id="UP001194469">
    <property type="component" value="Unassembled WGS sequence"/>
</dbReference>
<dbReference type="SUPFAM" id="SSF55681">
    <property type="entry name" value="Class II aaRS and biotin synthetases"/>
    <property type="match status" value="1"/>
</dbReference>
<protein>
    <submittedName>
        <fullName evidence="3">Biotin--[acetyl-CoA-carboxylase] ligase</fullName>
        <ecNumber evidence="3">6.3.4.15</ecNumber>
    </submittedName>
</protein>
<evidence type="ECO:0000313" key="3">
    <source>
        <dbReference type="EMBL" id="MBG3875759.1"/>
    </source>
</evidence>
<keyword evidence="4" id="KW-1185">Reference proteome</keyword>
<dbReference type="EC" id="6.3.4.15" evidence="3"/>
<dbReference type="InterPro" id="IPR004143">
    <property type="entry name" value="BPL_LPL_catalytic"/>
</dbReference>
<dbReference type="PANTHER" id="PTHR12835">
    <property type="entry name" value="BIOTIN PROTEIN LIGASE"/>
    <property type="match status" value="1"/>
</dbReference>
<dbReference type="PROSITE" id="PS51733">
    <property type="entry name" value="BPL_LPL_CATALYTIC"/>
    <property type="match status" value="1"/>
</dbReference>
<accession>A0ABS0J048</accession>
<evidence type="ECO:0000259" key="2">
    <source>
        <dbReference type="PROSITE" id="PS51733"/>
    </source>
</evidence>
<gene>
    <name evidence="3" type="ORF">FVW20_01645</name>
</gene>
<feature type="domain" description="BPL/LPL catalytic" evidence="2">
    <location>
        <begin position="51"/>
        <end position="235"/>
    </location>
</feature>
<organism evidence="3 4">
    <name type="scientific">Nitratidesulfovibrio oxamicus</name>
    <dbReference type="NCBI Taxonomy" id="32016"/>
    <lineage>
        <taxon>Bacteria</taxon>
        <taxon>Pseudomonadati</taxon>
        <taxon>Thermodesulfobacteriota</taxon>
        <taxon>Desulfovibrionia</taxon>
        <taxon>Desulfovibrionales</taxon>
        <taxon>Desulfovibrionaceae</taxon>
        <taxon>Nitratidesulfovibrio</taxon>
    </lineage>
</organism>
<evidence type="ECO:0000313" key="4">
    <source>
        <dbReference type="Proteomes" id="UP001194469"/>
    </source>
</evidence>
<reference evidence="3 4" key="1">
    <citation type="submission" date="2019-08" db="EMBL/GenBank/DDBJ databases">
        <authorList>
            <person name="Luo N."/>
        </authorList>
    </citation>
    <scope>NUCLEOTIDE SEQUENCE [LARGE SCALE GENOMIC DNA]</scope>
    <source>
        <strain evidence="3 4">NCIMB 9442</strain>
    </source>
</reference>
<dbReference type="PANTHER" id="PTHR12835:SF5">
    <property type="entry name" value="BIOTIN--PROTEIN LIGASE"/>
    <property type="match status" value="1"/>
</dbReference>
<dbReference type="EMBL" id="VRYY01000033">
    <property type="protein sequence ID" value="MBG3875759.1"/>
    <property type="molecule type" value="Genomic_DNA"/>
</dbReference>
<sequence length="302" mass="31054">MADPLSPEALRGLPGWADDLSVIAGFTPVTVGGAPMLATFHEWADCTGAPAVSRPCASAPVAPPVIVCGPCSSSLDVAHALAAAGALPEWGAVLAVSQRAGRGQLRRPWESPPGNIYAALRLPAVGVFATETAAIALGCLFAEAFNALGVPVQLKWPNDLLLGDAKVGGMLIEEKRGVVLAGIGINVVSAPPPQALRQGWAVPAASLVGHGISATPLTLWRHLVEESRFCYEAQVLRAGGADFVSCAEKHLAWVGRGVVVHGGEVGDCPGRILGLEPQGGLRIVISGREHILRSGSITPIPS</sequence>
<dbReference type="Pfam" id="PF03099">
    <property type="entry name" value="BPL_LplA_LipB"/>
    <property type="match status" value="1"/>
</dbReference>
<dbReference type="Gene3D" id="3.30.930.10">
    <property type="entry name" value="Bira Bifunctional Protein, Domain 2"/>
    <property type="match status" value="1"/>
</dbReference>
<dbReference type="InterPro" id="IPR045864">
    <property type="entry name" value="aa-tRNA-synth_II/BPL/LPL"/>
</dbReference>
<dbReference type="GO" id="GO:0004077">
    <property type="term" value="F:biotin--[biotin carboxyl-carrier protein] ligase activity"/>
    <property type="evidence" value="ECO:0007669"/>
    <property type="project" value="UniProtKB-EC"/>
</dbReference>
<comment type="caution">
    <text evidence="3">The sequence shown here is derived from an EMBL/GenBank/DDBJ whole genome shotgun (WGS) entry which is preliminary data.</text>
</comment>
<evidence type="ECO:0000256" key="1">
    <source>
        <dbReference type="ARBA" id="ARBA00022598"/>
    </source>
</evidence>